<proteinExistence type="inferred from homology"/>
<dbReference type="GO" id="GO:0008234">
    <property type="term" value="F:cysteine-type peptidase activity"/>
    <property type="evidence" value="ECO:0007669"/>
    <property type="project" value="UniProtKB-KW"/>
</dbReference>
<name>A0A1J0GDS4_9CLOT</name>
<dbReference type="EMBL" id="CP015756">
    <property type="protein sequence ID" value="APC39455.1"/>
    <property type="molecule type" value="Genomic_DNA"/>
</dbReference>
<feature type="signal peptide" evidence="5">
    <location>
        <begin position="1"/>
        <end position="29"/>
    </location>
</feature>
<dbReference type="Pfam" id="PF00877">
    <property type="entry name" value="NLPC_P60"/>
    <property type="match status" value="1"/>
</dbReference>
<dbReference type="PROSITE" id="PS51935">
    <property type="entry name" value="NLPC_P60"/>
    <property type="match status" value="1"/>
</dbReference>
<dbReference type="InterPro" id="IPR038765">
    <property type="entry name" value="Papain-like_cys_pep_sf"/>
</dbReference>
<dbReference type="Gene3D" id="3.90.1720.10">
    <property type="entry name" value="endopeptidase domain like (from Nostoc punctiforme)"/>
    <property type="match status" value="1"/>
</dbReference>
<dbReference type="KEGG" id="ceu:A7L45_04940"/>
<evidence type="ECO:0000313" key="7">
    <source>
        <dbReference type="EMBL" id="APC39455.1"/>
    </source>
</evidence>
<dbReference type="GeneID" id="83591796"/>
<keyword evidence="8" id="KW-1185">Reference proteome</keyword>
<keyword evidence="5" id="KW-0732">Signal</keyword>
<feature type="domain" description="NlpC/P60" evidence="6">
    <location>
        <begin position="47"/>
        <end position="163"/>
    </location>
</feature>
<dbReference type="PANTHER" id="PTHR47053:SF3">
    <property type="entry name" value="GAMMA-D-GLUTAMYL-L-LYSINE DIPEPTIDYL-PEPTIDASE"/>
    <property type="match status" value="1"/>
</dbReference>
<evidence type="ECO:0000256" key="1">
    <source>
        <dbReference type="ARBA" id="ARBA00007074"/>
    </source>
</evidence>
<dbReference type="InterPro" id="IPR000064">
    <property type="entry name" value="NLP_P60_dom"/>
</dbReference>
<dbReference type="OrthoDB" id="9808890at2"/>
<dbReference type="InterPro" id="IPR051202">
    <property type="entry name" value="Peptidase_C40"/>
</dbReference>
<dbReference type="GO" id="GO:0006508">
    <property type="term" value="P:proteolysis"/>
    <property type="evidence" value="ECO:0007669"/>
    <property type="project" value="UniProtKB-KW"/>
</dbReference>
<evidence type="ECO:0000256" key="4">
    <source>
        <dbReference type="ARBA" id="ARBA00022807"/>
    </source>
</evidence>
<protein>
    <recommendedName>
        <fullName evidence="6">NlpC/P60 domain-containing protein</fullName>
    </recommendedName>
</protein>
<sequence>MKKVKNITTFALALLLAGSISITSKPVHAEALVYTTEITQLAASKNKLTGTNIVDYAETFIGIPYKYGGTTTAGFDCSGFTMHVYNNFKVNLPRIASSQTSKGSVISKSTLKKGDLVFFGNPVYHVGIYVGNGKFIHSPKTGSSVKIIDLKYMPDYNTARRITSN</sequence>
<feature type="chain" id="PRO_5009611847" description="NlpC/P60 domain-containing protein" evidence="5">
    <location>
        <begin position="30"/>
        <end position="165"/>
    </location>
</feature>
<evidence type="ECO:0000256" key="2">
    <source>
        <dbReference type="ARBA" id="ARBA00022670"/>
    </source>
</evidence>
<reference evidence="8" key="1">
    <citation type="journal article" date="2016" name="Front. Microbiol.">
        <title>Complete Genome Sequence of Clostridium estertheticum DSM 8809, a Microbe Identified in Spoiled Vacuum Packed Beef.</title>
        <authorList>
            <person name="Yu Z."/>
            <person name="Gunn L."/>
            <person name="Brennan E."/>
            <person name="Reid R."/>
            <person name="Wall P.G."/>
            <person name="Gaora O.P."/>
            <person name="Hurley D."/>
            <person name="Bolton D."/>
            <person name="Fanning S."/>
        </authorList>
    </citation>
    <scope>NUCLEOTIDE SEQUENCE [LARGE SCALE GENOMIC DNA]</scope>
    <source>
        <strain evidence="8">DSM 8809</strain>
    </source>
</reference>
<evidence type="ECO:0000313" key="8">
    <source>
        <dbReference type="Proteomes" id="UP000182569"/>
    </source>
</evidence>
<dbReference type="Proteomes" id="UP000182569">
    <property type="component" value="Chromosome"/>
</dbReference>
<gene>
    <name evidence="7" type="ORF">A7L45_04940</name>
</gene>
<keyword evidence="2" id="KW-0645">Protease</keyword>
<comment type="similarity">
    <text evidence="1">Belongs to the peptidase C40 family.</text>
</comment>
<evidence type="ECO:0000259" key="6">
    <source>
        <dbReference type="PROSITE" id="PS51935"/>
    </source>
</evidence>
<evidence type="ECO:0000256" key="5">
    <source>
        <dbReference type="SAM" id="SignalP"/>
    </source>
</evidence>
<keyword evidence="4" id="KW-0788">Thiol protease</keyword>
<organism evidence="7 8">
    <name type="scientific">Clostridium estertheticum subsp. estertheticum</name>
    <dbReference type="NCBI Taxonomy" id="1552"/>
    <lineage>
        <taxon>Bacteria</taxon>
        <taxon>Bacillati</taxon>
        <taxon>Bacillota</taxon>
        <taxon>Clostridia</taxon>
        <taxon>Eubacteriales</taxon>
        <taxon>Clostridiaceae</taxon>
        <taxon>Clostridium</taxon>
    </lineage>
</organism>
<dbReference type="PANTHER" id="PTHR47053">
    <property type="entry name" value="MUREIN DD-ENDOPEPTIDASE MEPH-RELATED"/>
    <property type="match status" value="1"/>
</dbReference>
<keyword evidence="3" id="KW-0378">Hydrolase</keyword>
<dbReference type="STRING" id="1552.A7L45_04940"/>
<dbReference type="AlphaFoldDB" id="A0A1J0GDS4"/>
<evidence type="ECO:0000256" key="3">
    <source>
        <dbReference type="ARBA" id="ARBA00022801"/>
    </source>
</evidence>
<dbReference type="SUPFAM" id="SSF54001">
    <property type="entry name" value="Cysteine proteinases"/>
    <property type="match status" value="1"/>
</dbReference>
<accession>A0A1J0GDS4</accession>
<dbReference type="RefSeq" id="WP_071611748.1">
    <property type="nucleotide sequence ID" value="NZ_CP015756.1"/>
</dbReference>